<name>A0A2W7IAL8_9FLAO</name>
<dbReference type="RefSeq" id="WP_111540234.1">
    <property type="nucleotide sequence ID" value="NZ_QKYV01000002.1"/>
</dbReference>
<dbReference type="PANTHER" id="PTHR43539:SF78">
    <property type="entry name" value="FLAVIN-CONTAINING MONOOXYGENASE"/>
    <property type="match status" value="1"/>
</dbReference>
<dbReference type="GO" id="GO:0004497">
    <property type="term" value="F:monooxygenase activity"/>
    <property type="evidence" value="ECO:0007669"/>
    <property type="project" value="TreeGrafter"/>
</dbReference>
<dbReference type="NCBIfam" id="NF040505">
    <property type="entry name" value="ArsO_flavin_mono"/>
    <property type="match status" value="1"/>
</dbReference>
<evidence type="ECO:0000313" key="3">
    <source>
        <dbReference type="Proteomes" id="UP000249542"/>
    </source>
</evidence>
<organism evidence="2 3">
    <name type="scientific">Mesonia algae</name>
    <dbReference type="NCBI Taxonomy" id="213248"/>
    <lineage>
        <taxon>Bacteria</taxon>
        <taxon>Pseudomonadati</taxon>
        <taxon>Bacteroidota</taxon>
        <taxon>Flavobacteriia</taxon>
        <taxon>Flavobacteriales</taxon>
        <taxon>Flavobacteriaceae</taxon>
        <taxon>Mesonia</taxon>
    </lineage>
</organism>
<dbReference type="InterPro" id="IPR050982">
    <property type="entry name" value="Auxin_biosynth/cation_transpt"/>
</dbReference>
<accession>A0A2W7IAL8</accession>
<comment type="caution">
    <text evidence="2">The sequence shown here is derived from an EMBL/GenBank/DDBJ whole genome shotgun (WGS) entry which is preliminary data.</text>
</comment>
<keyword evidence="1" id="KW-0560">Oxidoreductase</keyword>
<keyword evidence="3" id="KW-1185">Reference proteome</keyword>
<gene>
    <name evidence="2" type="ORF">LX95_00896</name>
</gene>
<dbReference type="PANTHER" id="PTHR43539">
    <property type="entry name" value="FLAVIN-BINDING MONOOXYGENASE-LIKE PROTEIN (AFU_ORTHOLOGUE AFUA_4G09220)"/>
    <property type="match status" value="1"/>
</dbReference>
<dbReference type="Pfam" id="PF13738">
    <property type="entry name" value="Pyr_redox_3"/>
    <property type="match status" value="1"/>
</dbReference>
<reference evidence="2 3" key="1">
    <citation type="submission" date="2018-06" db="EMBL/GenBank/DDBJ databases">
        <title>Genomic Encyclopedia of Archaeal and Bacterial Type Strains, Phase II (KMG-II): from individual species to whole genera.</title>
        <authorList>
            <person name="Goeker M."/>
        </authorList>
    </citation>
    <scope>NUCLEOTIDE SEQUENCE [LARGE SCALE GENOMIC DNA]</scope>
    <source>
        <strain evidence="2 3">DSM 15361</strain>
    </source>
</reference>
<dbReference type="SUPFAM" id="SSF51905">
    <property type="entry name" value="FAD/NAD(P)-binding domain"/>
    <property type="match status" value="2"/>
</dbReference>
<dbReference type="EMBL" id="QKYV01000002">
    <property type="protein sequence ID" value="PZW42582.1"/>
    <property type="molecule type" value="Genomic_DNA"/>
</dbReference>
<dbReference type="Gene3D" id="3.50.50.60">
    <property type="entry name" value="FAD/NAD(P)-binding domain"/>
    <property type="match status" value="1"/>
</dbReference>
<proteinExistence type="predicted"/>
<dbReference type="PRINTS" id="PR00469">
    <property type="entry name" value="PNDRDTASEII"/>
</dbReference>
<evidence type="ECO:0000256" key="1">
    <source>
        <dbReference type="ARBA" id="ARBA00023002"/>
    </source>
</evidence>
<dbReference type="Proteomes" id="UP000249542">
    <property type="component" value="Unassembled WGS sequence"/>
</dbReference>
<dbReference type="PRINTS" id="PR00368">
    <property type="entry name" value="FADPNR"/>
</dbReference>
<sequence>MTEYKGHKLYDIIIIGGGQAGISVAYFLKRTDFSYLILDDQESPGGAWQHTWDSLKLFSPSTYSSLSGWQMPDTKKEYPTKKEFIDYMAAYEKRYDFPIQRNTLVKKVAKTKDYFKIETNKGTLFSKTLVSATGTAKNPFIPNYADRDLYEGEQIHSVDYKNPEDLKDKKVLVVGSGNSGAQILAEVSQVAKTTWITLRSPVFLPEEIDGRYLFKQANERFFGGKKSPNQNEKVSLSDIVQVESVRDGLQRGVFQHQRPFTSFYKNGVIWEDGTKEEYDAVIWCTGFKANLSHLESLDIIDTNKIATVATRSIKEPQLWLVGYGNWTGFASATIYGVGKTARKTVKEMKEYFKDASGNKK</sequence>
<protein>
    <submittedName>
        <fullName evidence="2">Pyridine nucleotide-disulfide oxidoreductase</fullName>
    </submittedName>
</protein>
<dbReference type="GO" id="GO:0050660">
    <property type="term" value="F:flavin adenine dinucleotide binding"/>
    <property type="evidence" value="ECO:0007669"/>
    <property type="project" value="TreeGrafter"/>
</dbReference>
<dbReference type="AlphaFoldDB" id="A0A2W7IAL8"/>
<evidence type="ECO:0000313" key="2">
    <source>
        <dbReference type="EMBL" id="PZW42582.1"/>
    </source>
</evidence>
<dbReference type="InterPro" id="IPR036188">
    <property type="entry name" value="FAD/NAD-bd_sf"/>
</dbReference>